<dbReference type="InterPro" id="IPR051398">
    <property type="entry name" value="Polysacch_Deacetylase"/>
</dbReference>
<proteinExistence type="predicted"/>
<comment type="caution">
    <text evidence="3">The sequence shown here is derived from an EMBL/GenBank/DDBJ whole genome shotgun (WGS) entry which is preliminary data.</text>
</comment>
<dbReference type="InterPro" id="IPR011330">
    <property type="entry name" value="Glyco_hydro/deAcase_b/a-brl"/>
</dbReference>
<dbReference type="Pfam" id="PF01522">
    <property type="entry name" value="Polysacc_deac_1"/>
    <property type="match status" value="2"/>
</dbReference>
<dbReference type="Gene3D" id="3.20.20.370">
    <property type="entry name" value="Glycoside hydrolase/deacetylase"/>
    <property type="match status" value="1"/>
</dbReference>
<dbReference type="PANTHER" id="PTHR34216">
    <property type="match status" value="1"/>
</dbReference>
<accession>A0A0P9CZB2</accession>
<dbReference type="GO" id="GO:0016810">
    <property type="term" value="F:hydrolase activity, acting on carbon-nitrogen (but not peptide) bonds"/>
    <property type="evidence" value="ECO:0007669"/>
    <property type="project" value="InterPro"/>
</dbReference>
<dbReference type="PATRIC" id="fig|471514.4.peg.4939"/>
<protein>
    <recommendedName>
        <fullName evidence="2">NodB homology domain-containing protein</fullName>
    </recommendedName>
</protein>
<organism evidence="3 4">
    <name type="scientific">Alicyclobacillus ferrooxydans</name>
    <dbReference type="NCBI Taxonomy" id="471514"/>
    <lineage>
        <taxon>Bacteria</taxon>
        <taxon>Bacillati</taxon>
        <taxon>Bacillota</taxon>
        <taxon>Bacilli</taxon>
        <taxon>Bacillales</taxon>
        <taxon>Alicyclobacillaceae</taxon>
        <taxon>Alicyclobacillus</taxon>
    </lineage>
</organism>
<dbReference type="CDD" id="cd10971">
    <property type="entry name" value="CE4_DAC_u2_5s"/>
    <property type="match status" value="1"/>
</dbReference>
<feature type="domain" description="NodB homology" evidence="2">
    <location>
        <begin position="61"/>
        <end position="307"/>
    </location>
</feature>
<keyword evidence="4" id="KW-1185">Reference proteome</keyword>
<evidence type="ECO:0000313" key="4">
    <source>
        <dbReference type="Proteomes" id="UP000050482"/>
    </source>
</evidence>
<evidence type="ECO:0000259" key="2">
    <source>
        <dbReference type="PROSITE" id="PS51677"/>
    </source>
</evidence>
<dbReference type="GO" id="GO:0005975">
    <property type="term" value="P:carbohydrate metabolic process"/>
    <property type="evidence" value="ECO:0007669"/>
    <property type="project" value="InterPro"/>
</dbReference>
<dbReference type="InterPro" id="IPR002509">
    <property type="entry name" value="NODB_dom"/>
</dbReference>
<dbReference type="OrthoDB" id="9778320at2"/>
<evidence type="ECO:0000313" key="3">
    <source>
        <dbReference type="EMBL" id="KPV42388.1"/>
    </source>
</evidence>
<dbReference type="PANTHER" id="PTHR34216:SF7">
    <property type="entry name" value="POLY-BETA-1,6-N-ACETYL-D-GLUCOSAMINE N-DEACETYLASE"/>
    <property type="match status" value="1"/>
</dbReference>
<dbReference type="STRING" id="471514.AN477_17415"/>
<dbReference type="AlphaFoldDB" id="A0A0P9CZB2"/>
<reference evidence="3 4" key="1">
    <citation type="submission" date="2015-09" db="EMBL/GenBank/DDBJ databases">
        <title>Draft genome sequence of Alicyclobacillus ferrooxydans DSM 22381.</title>
        <authorList>
            <person name="Hemp J."/>
        </authorList>
    </citation>
    <scope>NUCLEOTIDE SEQUENCE [LARGE SCALE GENOMIC DNA]</scope>
    <source>
        <strain evidence="3 4">TC-34</strain>
    </source>
</reference>
<dbReference type="Proteomes" id="UP000050482">
    <property type="component" value="Unassembled WGS sequence"/>
</dbReference>
<name>A0A0P9CZB2_9BACL</name>
<dbReference type="SUPFAM" id="SSF88713">
    <property type="entry name" value="Glycoside hydrolase/deacetylase"/>
    <property type="match status" value="1"/>
</dbReference>
<dbReference type="RefSeq" id="WP_083486400.1">
    <property type="nucleotide sequence ID" value="NZ_LJCO01000077.1"/>
</dbReference>
<gene>
    <name evidence="3" type="ORF">AN477_17415</name>
</gene>
<keyword evidence="1" id="KW-0732">Signal</keyword>
<dbReference type="PROSITE" id="PS51677">
    <property type="entry name" value="NODB"/>
    <property type="match status" value="1"/>
</dbReference>
<sequence>MLTVVMYHYVRELERSFYKGIKGLSVQGFKRQLEWFKSRYVFVTTNLVIDAYHGGAKLPKNSILLTFDDGYADHYRYVYPILDSMGITGAFFPPVTTIRHHKVLDVNKIHFILASIDNKSDIVKMVFDLIRSYSSEYNLLAPEQYYEQYAHANRFDPAEVIFIKRILQMGLPHGVRSSITQTLFDTYVTSDEAGFAEELYLTTDQIQCMVRGGMTFGNHGGTHVWLNTLKEQDQKAEIQDSLNMLQSLGVDMEKWSMCYPYGAYNDTTLSLVKQFGGKIGFTTQVSLANESTDPLQIPRMDTNDFPQ</sequence>
<dbReference type="EMBL" id="LJCO01000077">
    <property type="protein sequence ID" value="KPV42388.1"/>
    <property type="molecule type" value="Genomic_DNA"/>
</dbReference>
<evidence type="ECO:0000256" key="1">
    <source>
        <dbReference type="ARBA" id="ARBA00022729"/>
    </source>
</evidence>